<proteinExistence type="inferred from homology"/>
<sequence length="150" mass="15716">MFSKSSGRNIPEAKEVKTMKPSNNAAPSIIGSDVTISGDITTLGEIQLDGTVEGDVRSESLTVGEHGSVNGTVVANNVIVKGSISGQIKGRNIRLEKSAKVKGDIMHETLSVEAGAFVEGSLTHRDNPMQESAPKAIKSVEIKSEGQKTA</sequence>
<keyword evidence="4" id="KW-1185">Reference proteome</keyword>
<comment type="caution">
    <text evidence="3">The sequence shown here is derived from an EMBL/GenBank/DDBJ whole genome shotgun (WGS) entry which is preliminary data.</text>
</comment>
<comment type="similarity">
    <text evidence="1">Belongs to the bactofilin family.</text>
</comment>
<dbReference type="InterPro" id="IPR007607">
    <property type="entry name" value="BacA/B"/>
</dbReference>
<dbReference type="PANTHER" id="PTHR35024:SF4">
    <property type="entry name" value="POLYMER-FORMING CYTOSKELETAL PROTEIN"/>
    <property type="match status" value="1"/>
</dbReference>
<evidence type="ECO:0000313" key="4">
    <source>
        <dbReference type="Proteomes" id="UP000319148"/>
    </source>
</evidence>
<feature type="region of interest" description="Disordered" evidence="2">
    <location>
        <begin position="1"/>
        <end position="24"/>
    </location>
</feature>
<dbReference type="Pfam" id="PF04519">
    <property type="entry name" value="Bactofilin"/>
    <property type="match status" value="1"/>
</dbReference>
<evidence type="ECO:0000256" key="2">
    <source>
        <dbReference type="SAM" id="MobiDB-lite"/>
    </source>
</evidence>
<evidence type="ECO:0000313" key="3">
    <source>
        <dbReference type="EMBL" id="TPD62972.1"/>
    </source>
</evidence>
<organism evidence="3 4">
    <name type="scientific">Emcibacter nanhaiensis</name>
    <dbReference type="NCBI Taxonomy" id="1505037"/>
    <lineage>
        <taxon>Bacteria</taxon>
        <taxon>Pseudomonadati</taxon>
        <taxon>Pseudomonadota</taxon>
        <taxon>Alphaproteobacteria</taxon>
        <taxon>Emcibacterales</taxon>
        <taxon>Emcibacteraceae</taxon>
        <taxon>Emcibacter</taxon>
    </lineage>
</organism>
<feature type="compositionally biased region" description="Basic and acidic residues" evidence="2">
    <location>
        <begin position="138"/>
        <end position="150"/>
    </location>
</feature>
<protein>
    <submittedName>
        <fullName evidence="3">Polymer-forming cytoskeletal protein</fullName>
    </submittedName>
</protein>
<dbReference type="OrthoDB" id="5738271at2"/>
<dbReference type="AlphaFoldDB" id="A0A501PSD4"/>
<dbReference type="Proteomes" id="UP000319148">
    <property type="component" value="Unassembled WGS sequence"/>
</dbReference>
<evidence type="ECO:0000256" key="1">
    <source>
        <dbReference type="ARBA" id="ARBA00044755"/>
    </source>
</evidence>
<reference evidence="4" key="1">
    <citation type="submission" date="2019-06" db="EMBL/GenBank/DDBJ databases">
        <title>The complete genome of Emcibacter congregatus ZYLT.</title>
        <authorList>
            <person name="Zhao Z."/>
        </authorList>
    </citation>
    <scope>NUCLEOTIDE SEQUENCE [LARGE SCALE GENOMIC DNA]</scope>
    <source>
        <strain evidence="4">MCCC 1A06723</strain>
    </source>
</reference>
<dbReference type="EMBL" id="VFIY01000004">
    <property type="protein sequence ID" value="TPD62972.1"/>
    <property type="molecule type" value="Genomic_DNA"/>
</dbReference>
<dbReference type="PANTHER" id="PTHR35024">
    <property type="entry name" value="HYPOTHETICAL CYTOSOLIC PROTEIN"/>
    <property type="match status" value="1"/>
</dbReference>
<feature type="region of interest" description="Disordered" evidence="2">
    <location>
        <begin position="121"/>
        <end position="150"/>
    </location>
</feature>
<accession>A0A501PSD4</accession>
<gene>
    <name evidence="3" type="ORF">FIV46_02515</name>
</gene>
<name>A0A501PSD4_9PROT</name>